<dbReference type="GO" id="GO:0008146">
    <property type="term" value="F:sulfotransferase activity"/>
    <property type="evidence" value="ECO:0007669"/>
    <property type="project" value="InterPro"/>
</dbReference>
<dbReference type="InterPro" id="IPR027417">
    <property type="entry name" value="P-loop_NTPase"/>
</dbReference>
<dbReference type="PANTHER" id="PTHR12137:SF54">
    <property type="entry name" value="CARBOHYDRATE SULFOTRANSFERASE"/>
    <property type="match status" value="1"/>
</dbReference>
<dbReference type="AlphaFoldDB" id="A0A2A4CSS7"/>
<proteinExistence type="predicted"/>
<evidence type="ECO:0000256" key="1">
    <source>
        <dbReference type="ARBA" id="ARBA00004323"/>
    </source>
</evidence>
<dbReference type="OrthoDB" id="1407035at2"/>
<keyword evidence="2" id="KW-0808">Transferase</keyword>
<evidence type="ECO:0000313" key="9">
    <source>
        <dbReference type="EMBL" id="PCD77134.1"/>
    </source>
</evidence>
<keyword evidence="4" id="KW-1133">Transmembrane helix</keyword>
<accession>A0A2A4CSS7</accession>
<reference evidence="9 10" key="1">
    <citation type="submission" date="2017-09" db="EMBL/GenBank/DDBJ databases">
        <title>A multilocus sequence analysis scheme for characterization of bacteria in the genus Thioclava.</title>
        <authorList>
            <person name="Liu Y."/>
            <person name="Shao Z."/>
        </authorList>
    </citation>
    <scope>NUCLEOTIDE SEQUENCE [LARGE SCALE GENOMIC DNA]</scope>
    <source>
        <strain evidence="9 10">CAU 1312</strain>
    </source>
</reference>
<gene>
    <name evidence="9" type="ORF">CLN94_05015</name>
</gene>
<feature type="region of interest" description="Disordered" evidence="8">
    <location>
        <begin position="25"/>
        <end position="52"/>
    </location>
</feature>
<dbReference type="SUPFAM" id="SSF52540">
    <property type="entry name" value="P-loop containing nucleoside triphosphate hydrolases"/>
    <property type="match status" value="1"/>
</dbReference>
<name>A0A2A4CSS7_9RHOB</name>
<evidence type="ECO:0000256" key="5">
    <source>
        <dbReference type="ARBA" id="ARBA00023034"/>
    </source>
</evidence>
<keyword evidence="10" id="KW-1185">Reference proteome</keyword>
<evidence type="ECO:0008006" key="11">
    <source>
        <dbReference type="Google" id="ProtNLM"/>
    </source>
</evidence>
<dbReference type="Proteomes" id="UP000243507">
    <property type="component" value="Unassembled WGS sequence"/>
</dbReference>
<sequence length="302" mass="34564">MLSGRRSVAHQKSLEVARIPRQEEGDFRRSEFREGRMSGQDQAKQGSPAVGFSMTPAQEWRDRLARPLAQTVLPFFRRYPYRGPCSLFHLNLRGAFSPTDRFFYNRIPKAANTTISKLLAKHSDYQRPWGSRGDKGRMLRPAHMSRAQVEALASGEVFRFLIVRDPYARVLSAYQDKFLRKRRQVDRYGAMMESAPGEVPSFAAFCRFLDRGGVWRDAHWAPQSALMLLPLDAYDLIGRVETLDQDMATLVQRIWGIAPEPVEFAGTRTGASKAVEQAYDDESRAIVARLYRDDFELFSYQA</sequence>
<feature type="compositionally biased region" description="Basic and acidic residues" evidence="8">
    <location>
        <begin position="25"/>
        <end position="36"/>
    </location>
</feature>
<evidence type="ECO:0000256" key="8">
    <source>
        <dbReference type="SAM" id="MobiDB-lite"/>
    </source>
</evidence>
<comment type="caution">
    <text evidence="9">The sequence shown here is derived from an EMBL/GenBank/DDBJ whole genome shotgun (WGS) entry which is preliminary data.</text>
</comment>
<dbReference type="GO" id="GO:0016051">
    <property type="term" value="P:carbohydrate biosynthetic process"/>
    <property type="evidence" value="ECO:0007669"/>
    <property type="project" value="InterPro"/>
</dbReference>
<evidence type="ECO:0000256" key="4">
    <source>
        <dbReference type="ARBA" id="ARBA00022989"/>
    </source>
</evidence>
<keyword evidence="6" id="KW-0472">Membrane</keyword>
<dbReference type="Pfam" id="PF03567">
    <property type="entry name" value="Sulfotransfer_2"/>
    <property type="match status" value="1"/>
</dbReference>
<dbReference type="EMBL" id="NTJD01000003">
    <property type="protein sequence ID" value="PCD77134.1"/>
    <property type="molecule type" value="Genomic_DNA"/>
</dbReference>
<dbReference type="PANTHER" id="PTHR12137">
    <property type="entry name" value="CARBOHYDRATE SULFOTRANSFERASE"/>
    <property type="match status" value="1"/>
</dbReference>
<dbReference type="InterPro" id="IPR018011">
    <property type="entry name" value="Carb_sulfotrans_8-10"/>
</dbReference>
<evidence type="ECO:0000256" key="3">
    <source>
        <dbReference type="ARBA" id="ARBA00022692"/>
    </source>
</evidence>
<dbReference type="InterPro" id="IPR005331">
    <property type="entry name" value="Sulfotransferase"/>
</dbReference>
<keyword evidence="3" id="KW-0812">Transmembrane</keyword>
<dbReference type="Gene3D" id="3.40.50.300">
    <property type="entry name" value="P-loop containing nucleotide triphosphate hydrolases"/>
    <property type="match status" value="1"/>
</dbReference>
<evidence type="ECO:0000256" key="7">
    <source>
        <dbReference type="ARBA" id="ARBA00023180"/>
    </source>
</evidence>
<comment type="subcellular location">
    <subcellularLocation>
        <location evidence="1">Golgi apparatus membrane</location>
        <topology evidence="1">Single-pass type II membrane protein</topology>
    </subcellularLocation>
</comment>
<dbReference type="GO" id="GO:0016020">
    <property type="term" value="C:membrane"/>
    <property type="evidence" value="ECO:0007669"/>
    <property type="project" value="InterPro"/>
</dbReference>
<evidence type="ECO:0000313" key="10">
    <source>
        <dbReference type="Proteomes" id="UP000243507"/>
    </source>
</evidence>
<keyword evidence="7" id="KW-0325">Glycoprotein</keyword>
<evidence type="ECO:0000256" key="6">
    <source>
        <dbReference type="ARBA" id="ARBA00023136"/>
    </source>
</evidence>
<evidence type="ECO:0000256" key="2">
    <source>
        <dbReference type="ARBA" id="ARBA00022679"/>
    </source>
</evidence>
<keyword evidence="5" id="KW-0333">Golgi apparatus</keyword>
<organism evidence="9 10">
    <name type="scientific">Pseudothioclava arenosa</name>
    <dbReference type="NCBI Taxonomy" id="1795308"/>
    <lineage>
        <taxon>Bacteria</taxon>
        <taxon>Pseudomonadati</taxon>
        <taxon>Pseudomonadota</taxon>
        <taxon>Alphaproteobacteria</taxon>
        <taxon>Rhodobacterales</taxon>
        <taxon>Paracoccaceae</taxon>
        <taxon>Pseudothioclava</taxon>
    </lineage>
</organism>
<protein>
    <recommendedName>
        <fullName evidence="11">Sulfotransferase</fullName>
    </recommendedName>
</protein>